<name>A0A1M5D1N7_9HYPH</name>
<protein>
    <submittedName>
        <fullName evidence="1">Uncharacterized protein</fullName>
    </submittedName>
</protein>
<dbReference type="RefSeq" id="WP_073053217.1">
    <property type="nucleotide sequence ID" value="NZ_FQUP01000002.1"/>
</dbReference>
<evidence type="ECO:0000313" key="1">
    <source>
        <dbReference type="EMBL" id="SHF60928.1"/>
    </source>
</evidence>
<dbReference type="STRING" id="1122133.SAMN02745157_2534"/>
<proteinExistence type="predicted"/>
<dbReference type="EMBL" id="FQUP01000002">
    <property type="protein sequence ID" value="SHF60928.1"/>
    <property type="molecule type" value="Genomic_DNA"/>
</dbReference>
<dbReference type="AlphaFoldDB" id="A0A1M5D1N7"/>
<sequence length="101" mass="11640">MRLFLRQATAMRIPPGFRELCSGLHQDALYLAQGSVERLAANCISFVRQEHRADLREFLRIELAVRTASELKGVIKRQKPDIFFSSSAARTFLENVYQRLD</sequence>
<reference evidence="1 2" key="1">
    <citation type="submission" date="2016-11" db="EMBL/GenBank/DDBJ databases">
        <authorList>
            <person name="Jaros S."/>
            <person name="Januszkiewicz K."/>
            <person name="Wedrychowicz H."/>
        </authorList>
    </citation>
    <scope>NUCLEOTIDE SEQUENCE [LARGE SCALE GENOMIC DNA]</scope>
    <source>
        <strain evidence="1 2">DSM 19436</strain>
    </source>
</reference>
<keyword evidence="2" id="KW-1185">Reference proteome</keyword>
<dbReference type="Proteomes" id="UP000184485">
    <property type="component" value="Unassembled WGS sequence"/>
</dbReference>
<gene>
    <name evidence="1" type="ORF">SAMN02745157_2534</name>
</gene>
<accession>A0A1M5D1N7</accession>
<dbReference type="OrthoDB" id="9847136at2"/>
<organism evidence="1 2">
    <name type="scientific">Kaistia soli DSM 19436</name>
    <dbReference type="NCBI Taxonomy" id="1122133"/>
    <lineage>
        <taxon>Bacteria</taxon>
        <taxon>Pseudomonadati</taxon>
        <taxon>Pseudomonadota</taxon>
        <taxon>Alphaproteobacteria</taxon>
        <taxon>Hyphomicrobiales</taxon>
        <taxon>Kaistiaceae</taxon>
        <taxon>Kaistia</taxon>
    </lineage>
</organism>
<evidence type="ECO:0000313" key="2">
    <source>
        <dbReference type="Proteomes" id="UP000184485"/>
    </source>
</evidence>